<organism evidence="1 2">
    <name type="scientific">Tolypocladium ophioglossoides (strain CBS 100239)</name>
    <name type="common">Snaketongue truffleclub</name>
    <name type="synonym">Elaphocordyceps ophioglossoides</name>
    <dbReference type="NCBI Taxonomy" id="1163406"/>
    <lineage>
        <taxon>Eukaryota</taxon>
        <taxon>Fungi</taxon>
        <taxon>Dikarya</taxon>
        <taxon>Ascomycota</taxon>
        <taxon>Pezizomycotina</taxon>
        <taxon>Sordariomycetes</taxon>
        <taxon>Hypocreomycetidae</taxon>
        <taxon>Hypocreales</taxon>
        <taxon>Ophiocordycipitaceae</taxon>
        <taxon>Tolypocladium</taxon>
    </lineage>
</organism>
<accession>A0A0L0NIS7</accession>
<keyword evidence="2" id="KW-1185">Reference proteome</keyword>
<name>A0A0L0NIS7_TOLOC</name>
<evidence type="ECO:0000313" key="1">
    <source>
        <dbReference type="EMBL" id="KND93959.1"/>
    </source>
</evidence>
<comment type="caution">
    <text evidence="1">The sequence shown here is derived from an EMBL/GenBank/DDBJ whole genome shotgun (WGS) entry which is preliminary data.</text>
</comment>
<protein>
    <submittedName>
        <fullName evidence="1">Uncharacterized protein</fullName>
    </submittedName>
</protein>
<dbReference type="AlphaFoldDB" id="A0A0L0NIS7"/>
<dbReference type="OrthoDB" id="5061070at2759"/>
<dbReference type="EMBL" id="LFRF01000003">
    <property type="protein sequence ID" value="KND93959.1"/>
    <property type="molecule type" value="Genomic_DNA"/>
</dbReference>
<gene>
    <name evidence="1" type="ORF">TOPH_01807</name>
</gene>
<dbReference type="Proteomes" id="UP000036947">
    <property type="component" value="Unassembled WGS sequence"/>
</dbReference>
<reference evidence="1 2" key="1">
    <citation type="journal article" date="2015" name="BMC Genomics">
        <title>The genome of the truffle-parasite Tolypocladium ophioglossoides and the evolution of antifungal peptaibiotics.</title>
        <authorList>
            <person name="Quandt C.A."/>
            <person name="Bushley K.E."/>
            <person name="Spatafora J.W."/>
        </authorList>
    </citation>
    <scope>NUCLEOTIDE SEQUENCE [LARGE SCALE GENOMIC DNA]</scope>
    <source>
        <strain evidence="1 2">CBS 100239</strain>
    </source>
</reference>
<sequence length="138" mass="14369">MVRVWRGLPRTCSHVASQLGLCLGQHEAAVRHVVLVPLGPPQPLRQHLLATLPRRQGGALVAVARHAAPLAVGGGIAGRVALPLDGEARRPAQRHGGPLVALARRVRLQLGVVEHGRAAGVGAVEDGLPLAARAARED</sequence>
<evidence type="ECO:0000313" key="2">
    <source>
        <dbReference type="Proteomes" id="UP000036947"/>
    </source>
</evidence>
<proteinExistence type="predicted"/>
<feature type="non-terminal residue" evidence="1">
    <location>
        <position position="138"/>
    </location>
</feature>